<sequence>FDPKHPQHTTHALRKRKIRHIPVLCGWPIPRRDLNEQADKYAVAILALFRPWNLSVGPTLKPDNVSWSDALSDLLLTLPPHHLKVINHMQEQWECKLAADDFSAQRRK</sequence>
<comment type="caution">
    <text evidence="1">The sequence shown here is derived from an EMBL/GenBank/DDBJ whole genome shotgun (WGS) entry which is preliminary data.</text>
</comment>
<evidence type="ECO:0000313" key="2">
    <source>
        <dbReference type="Proteomes" id="UP001219525"/>
    </source>
</evidence>
<gene>
    <name evidence="1" type="ORF">GGX14DRAFT_333584</name>
</gene>
<feature type="non-terminal residue" evidence="1">
    <location>
        <position position="1"/>
    </location>
</feature>
<accession>A0AAD6VUP5</accession>
<keyword evidence="2" id="KW-1185">Reference proteome</keyword>
<dbReference type="Proteomes" id="UP001219525">
    <property type="component" value="Unassembled WGS sequence"/>
</dbReference>
<dbReference type="AlphaFoldDB" id="A0AAD6VUP5"/>
<evidence type="ECO:0000313" key="1">
    <source>
        <dbReference type="EMBL" id="KAJ7220320.1"/>
    </source>
</evidence>
<reference evidence="1" key="1">
    <citation type="submission" date="2023-03" db="EMBL/GenBank/DDBJ databases">
        <title>Massive genome expansion in bonnet fungi (Mycena s.s.) driven by repeated elements and novel gene families across ecological guilds.</title>
        <authorList>
            <consortium name="Lawrence Berkeley National Laboratory"/>
            <person name="Harder C.B."/>
            <person name="Miyauchi S."/>
            <person name="Viragh M."/>
            <person name="Kuo A."/>
            <person name="Thoen E."/>
            <person name="Andreopoulos B."/>
            <person name="Lu D."/>
            <person name="Skrede I."/>
            <person name="Drula E."/>
            <person name="Henrissat B."/>
            <person name="Morin E."/>
            <person name="Kohler A."/>
            <person name="Barry K."/>
            <person name="LaButti K."/>
            <person name="Morin E."/>
            <person name="Salamov A."/>
            <person name="Lipzen A."/>
            <person name="Mereny Z."/>
            <person name="Hegedus B."/>
            <person name="Baldrian P."/>
            <person name="Stursova M."/>
            <person name="Weitz H."/>
            <person name="Taylor A."/>
            <person name="Grigoriev I.V."/>
            <person name="Nagy L.G."/>
            <person name="Martin F."/>
            <person name="Kauserud H."/>
        </authorList>
    </citation>
    <scope>NUCLEOTIDE SEQUENCE</scope>
    <source>
        <strain evidence="1">9144</strain>
    </source>
</reference>
<proteinExistence type="predicted"/>
<name>A0AAD6VUP5_9AGAR</name>
<dbReference type="EMBL" id="JARJCW010000010">
    <property type="protein sequence ID" value="KAJ7220320.1"/>
    <property type="molecule type" value="Genomic_DNA"/>
</dbReference>
<organism evidence="1 2">
    <name type="scientific">Mycena pura</name>
    <dbReference type="NCBI Taxonomy" id="153505"/>
    <lineage>
        <taxon>Eukaryota</taxon>
        <taxon>Fungi</taxon>
        <taxon>Dikarya</taxon>
        <taxon>Basidiomycota</taxon>
        <taxon>Agaricomycotina</taxon>
        <taxon>Agaricomycetes</taxon>
        <taxon>Agaricomycetidae</taxon>
        <taxon>Agaricales</taxon>
        <taxon>Marasmiineae</taxon>
        <taxon>Mycenaceae</taxon>
        <taxon>Mycena</taxon>
    </lineage>
</organism>
<protein>
    <submittedName>
        <fullName evidence="1">Uncharacterized protein</fullName>
    </submittedName>
</protein>
<feature type="non-terminal residue" evidence="1">
    <location>
        <position position="108"/>
    </location>
</feature>